<accession>L8H7D1</accession>
<keyword evidence="7 17" id="KW-0418">Kinase</keyword>
<feature type="region of interest" description="Disordered" evidence="12">
    <location>
        <begin position="1339"/>
        <end position="1363"/>
    </location>
</feature>
<dbReference type="GeneID" id="14921475"/>
<feature type="domain" description="Guanylate cyclase" evidence="16">
    <location>
        <begin position="1249"/>
        <end position="1286"/>
    </location>
</feature>
<dbReference type="InterPro" id="IPR008271">
    <property type="entry name" value="Ser/Thr_kinase_AS"/>
</dbReference>
<dbReference type="PROSITE" id="PS00107">
    <property type="entry name" value="PROTEIN_KINASE_ATP"/>
    <property type="match status" value="2"/>
</dbReference>
<evidence type="ECO:0000256" key="6">
    <source>
        <dbReference type="ARBA" id="ARBA00022741"/>
    </source>
</evidence>
<evidence type="ECO:0000256" key="5">
    <source>
        <dbReference type="ARBA" id="ARBA00022679"/>
    </source>
</evidence>
<dbReference type="GO" id="GO:0005524">
    <property type="term" value="F:ATP binding"/>
    <property type="evidence" value="ECO:0007669"/>
    <property type="project" value="UniProtKB-UniRule"/>
</dbReference>
<feature type="compositionally biased region" description="Low complexity" evidence="12">
    <location>
        <begin position="1103"/>
        <end position="1124"/>
    </location>
</feature>
<evidence type="ECO:0000256" key="1">
    <source>
        <dbReference type="ARBA" id="ARBA00004167"/>
    </source>
</evidence>
<evidence type="ECO:0000256" key="3">
    <source>
        <dbReference type="ARBA" id="ARBA00012513"/>
    </source>
</evidence>
<dbReference type="PANTHER" id="PTHR44329">
    <property type="entry name" value="SERINE/THREONINE-PROTEIN KINASE TNNI3K-RELATED"/>
    <property type="match status" value="1"/>
</dbReference>
<keyword evidence="8 11" id="KW-0067">ATP-binding</keyword>
<dbReference type="Gene3D" id="3.40.190.10">
    <property type="entry name" value="Periplasmic binding protein-like II"/>
    <property type="match status" value="4"/>
</dbReference>
<dbReference type="EMBL" id="KB007909">
    <property type="protein sequence ID" value="ELR20608.1"/>
    <property type="molecule type" value="Genomic_DNA"/>
</dbReference>
<dbReference type="GO" id="GO:0009190">
    <property type="term" value="P:cyclic nucleotide biosynthetic process"/>
    <property type="evidence" value="ECO:0007669"/>
    <property type="project" value="InterPro"/>
</dbReference>
<keyword evidence="14" id="KW-0732">Signal</keyword>
<dbReference type="Gene3D" id="2.10.25.10">
    <property type="entry name" value="Laminin"/>
    <property type="match status" value="1"/>
</dbReference>
<dbReference type="STRING" id="1257118.L8H7D1"/>
<evidence type="ECO:0000256" key="14">
    <source>
        <dbReference type="SAM" id="SignalP"/>
    </source>
</evidence>
<evidence type="ECO:0000256" key="12">
    <source>
        <dbReference type="SAM" id="MobiDB-lite"/>
    </source>
</evidence>
<dbReference type="VEuPathDB" id="AmoebaDB:ACA1_053310"/>
<evidence type="ECO:0000256" key="4">
    <source>
        <dbReference type="ARBA" id="ARBA00022527"/>
    </source>
</evidence>
<evidence type="ECO:0000256" key="10">
    <source>
        <dbReference type="ARBA" id="ARBA00048679"/>
    </source>
</evidence>
<dbReference type="InterPro" id="IPR024370">
    <property type="entry name" value="PBP_domain"/>
</dbReference>
<comment type="similarity">
    <text evidence="2">Belongs to the protein kinase superfamily. TKL Ser/Thr protein kinase family.</text>
</comment>
<protein>
    <recommendedName>
        <fullName evidence="3">non-specific serine/threonine protein kinase</fullName>
        <ecNumber evidence="3">2.7.11.1</ecNumber>
    </recommendedName>
</protein>
<feature type="domain" description="Protein kinase" evidence="15">
    <location>
        <begin position="779"/>
        <end position="1050"/>
    </location>
</feature>
<dbReference type="PROSITE" id="PS00108">
    <property type="entry name" value="PROTEIN_KINASE_ST"/>
    <property type="match status" value="2"/>
</dbReference>
<evidence type="ECO:0000259" key="16">
    <source>
        <dbReference type="PROSITE" id="PS50125"/>
    </source>
</evidence>
<dbReference type="CDD" id="cd13999">
    <property type="entry name" value="STKc_MAP3K-like"/>
    <property type="match status" value="2"/>
</dbReference>
<dbReference type="PROSITE" id="PS50125">
    <property type="entry name" value="GUANYLATE_CYCLASE_2"/>
    <property type="match status" value="1"/>
</dbReference>
<dbReference type="CDD" id="cd07302">
    <property type="entry name" value="CHD"/>
    <property type="match status" value="1"/>
</dbReference>
<dbReference type="EC" id="2.7.11.1" evidence="3"/>
<dbReference type="KEGG" id="acan:ACA1_053310"/>
<sequence>MSLYKALLSILVLLLLCYQVDAYGVELFGAGSPNAVSVLASWKSDYIYTRDDVSISYTNTGVTTGLEQYADGELDFVCVDRFLSDQDAAAYGNLIQFPLMGQAIVMAYNVPSLSSLNASLRIDRETLGLIWAGNVSVWNDQRIKDLNPGLASSLPSTNITLGYNNNIAYSSTEVVKRSLESFSPDFARLFAAAGRDFADMPPALRGTAESAGVSTAEREVWLGAHEDSITYLSYADAIKSGFPHMVMYNKAGSLVGPSTATVQAAMSQFQTEFAHSNFSVDIHDANGTNSWPISYLTYLALDRNVTGVDCTAVQELLAFVAWIHTNDGASTDATSINYVPLDTSLKKRIVDLLSTVQCNGERAYSTAFLIGIGSPLPIFTSWAVGWSSAQTRAKFYLSSSTTGKDRLVNGNADFSVTSNGLASSYYDLLSDLQIVPTTAFALVPAYNVPELKGKTLVLDLPTIAGIYLNTVTRWNDQRIKDLNSADVAAALPDQDIMVVTHNVSSAYTQLFTQMLSQTVPDFAAQTNRSINTSTTNVASLLNSNPYSFIFWQHFDILTARGLSSASLVNPAGQVVAPSTASVLSALDDYLASTAAADRSYQSILLGGGAGSWPITAFGATVYRGTGMDDCNKAAALADFLLWSQTDALALRNAVRQGFVLPTASDEVNRSFMRQLRAFTCAGQPVSALANCITDDGQLCSGQGTCTNNACACDSGREGLHCESATSASSSDSTIAILATVIPVSAVVAGLLVVLVIVVVVLVRRKGSGSDDWEIEYDELEVGEQLGAGGYGEVHKATWKGTEVAVKVMASERITKEMEKSFKDEVRVMTALRHPNVVLFMAASTKAPKMCIVMEFMALGSLFDLLHNELIPDIPFPLKAKMAYQASKGMHFLHSSGIVHRDLKSLNLLLDNKWNVKVSDFGLTKFKEDISGPKGGLGGGGGKNNNHMAGSVHWTAPEVLNEAGDVDLILADVYSFGVILWELLTREQPYLGLSPAAVAVAVIRDNIRPRMPEAGAALCPAEYEDLITGCWHHDPTIRPTFLEIMTRLSAMHGDSTTTAGSATSYSTSSSSASGEQREKTTTKTKTKTTATTTTSSFGSWTLPSTTNSSHSSSSSSGSSKHLSGVGMTGAGGGGVRPPEGEMAIVFTDITRAASLWEFNAAAMRDATLLHNQALRDSLKRHRGYEVVFVRDRNSGEGSFCMAFQQPVDALAWCADVQRSLLGVAWPEALLEHPGAAEEWGDTDDRVLFRGLRVRMGVHLGAPRAVRDPMTRRVEYIGPVVNAAARITALTHGGQIVMSHAAFQRIKGSPELAAMMGGSDGNGSQEQLKKGSVVGLGKFEMPDSPDGTYPARHARHDTSDDGSKLFELKTPGLEARFFGGVTLEAGGDGTSTNKTTSGAGTSHGGGGSSSGGSQPDSEPGSGRELQTVVGEGMMFKEDTFLTSANLCRWIIDYGEIQVGKQVGLGSYGVVLRGKWKGVEVAVKRFIKQKLDERRMLEFRAEMAFLSELHHPNIVLFIGACVKKPNLCIVTEFMARGSLRDTLGNSAIKLTWKQKVKMLRSAALGINYLHSLQPVIVHRDLKPSNLLVDENWNVKVADFGFARIKEENATMTRCGTPCWTAPEIIRGEKYDERADVYSFGVIMWEVVTRKEPFAGRNFMGVSLDVLEGRRPAIPGDCPTDFRKVMKRCWHASADKRPSMDDVLSFLAKHLDADDAGAMI</sequence>
<keyword evidence="13" id="KW-1133">Transmembrane helix</keyword>
<reference evidence="17 18" key="1">
    <citation type="journal article" date="2013" name="Genome Biol.">
        <title>Genome of Acanthamoeba castellanii highlights extensive lateral gene transfer and early evolution of tyrosine kinase signaling.</title>
        <authorList>
            <person name="Clarke M."/>
            <person name="Lohan A.J."/>
            <person name="Liu B."/>
            <person name="Lagkouvardos I."/>
            <person name="Roy S."/>
            <person name="Zafar N."/>
            <person name="Bertelli C."/>
            <person name="Schilde C."/>
            <person name="Kianianmomeni A."/>
            <person name="Burglin T.R."/>
            <person name="Frech C."/>
            <person name="Turcotte B."/>
            <person name="Kopec K.O."/>
            <person name="Synnott J.M."/>
            <person name="Choo C."/>
            <person name="Paponov I."/>
            <person name="Finkler A."/>
            <person name="Soon Heng Tan C."/>
            <person name="Hutchins A.P."/>
            <person name="Weinmeier T."/>
            <person name="Rattei T."/>
            <person name="Chu J.S."/>
            <person name="Gimenez G."/>
            <person name="Irimia M."/>
            <person name="Rigden D.J."/>
            <person name="Fitzpatrick D.A."/>
            <person name="Lorenzo-Morales J."/>
            <person name="Bateman A."/>
            <person name="Chiu C.H."/>
            <person name="Tang P."/>
            <person name="Hegemann P."/>
            <person name="Fromm H."/>
            <person name="Raoult D."/>
            <person name="Greub G."/>
            <person name="Miranda-Saavedra D."/>
            <person name="Chen N."/>
            <person name="Nash P."/>
            <person name="Ginger M.L."/>
            <person name="Horn M."/>
            <person name="Schaap P."/>
            <person name="Caler L."/>
            <person name="Loftus B."/>
        </authorList>
    </citation>
    <scope>NUCLEOTIDE SEQUENCE [LARGE SCALE GENOMIC DNA]</scope>
    <source>
        <strain evidence="17 18">Neff</strain>
    </source>
</reference>
<evidence type="ECO:0000256" key="8">
    <source>
        <dbReference type="ARBA" id="ARBA00022840"/>
    </source>
</evidence>
<evidence type="ECO:0000256" key="13">
    <source>
        <dbReference type="SAM" id="Phobius"/>
    </source>
</evidence>
<dbReference type="Gene3D" id="3.30.200.20">
    <property type="entry name" value="Phosphorylase Kinase, domain 1"/>
    <property type="match status" value="2"/>
</dbReference>
<feature type="compositionally biased region" description="Low complexity" evidence="12">
    <location>
        <begin position="1409"/>
        <end position="1420"/>
    </location>
</feature>
<dbReference type="SUPFAM" id="SSF56112">
    <property type="entry name" value="Protein kinase-like (PK-like)"/>
    <property type="match status" value="2"/>
</dbReference>
<dbReference type="GO" id="GO:0016020">
    <property type="term" value="C:membrane"/>
    <property type="evidence" value="ECO:0007669"/>
    <property type="project" value="UniProtKB-SubCell"/>
</dbReference>
<feature type="domain" description="Protein kinase" evidence="15">
    <location>
        <begin position="1454"/>
        <end position="1707"/>
    </location>
</feature>
<dbReference type="SUPFAM" id="SSF53850">
    <property type="entry name" value="Periplasmic binding protein-like II"/>
    <property type="match status" value="2"/>
</dbReference>
<feature type="transmembrane region" description="Helical" evidence="13">
    <location>
        <begin position="734"/>
        <end position="762"/>
    </location>
</feature>
<dbReference type="PRINTS" id="PR00109">
    <property type="entry name" value="TYRKINASE"/>
</dbReference>
<proteinExistence type="inferred from homology"/>
<keyword evidence="13" id="KW-0472">Membrane</keyword>
<feature type="compositionally biased region" description="Low complexity" evidence="12">
    <location>
        <begin position="1054"/>
        <end position="1073"/>
    </location>
</feature>
<dbReference type="Pfam" id="PF07714">
    <property type="entry name" value="PK_Tyr_Ser-Thr"/>
    <property type="match status" value="2"/>
</dbReference>
<feature type="chain" id="PRO_5003990478" description="non-specific serine/threonine protein kinase" evidence="14">
    <location>
        <begin position="23"/>
        <end position="1716"/>
    </location>
</feature>
<comment type="catalytic activity">
    <reaction evidence="9">
        <text>L-threonyl-[protein] + ATP = O-phospho-L-threonyl-[protein] + ADP + H(+)</text>
        <dbReference type="Rhea" id="RHEA:46608"/>
        <dbReference type="Rhea" id="RHEA-COMP:11060"/>
        <dbReference type="Rhea" id="RHEA-COMP:11605"/>
        <dbReference type="ChEBI" id="CHEBI:15378"/>
        <dbReference type="ChEBI" id="CHEBI:30013"/>
        <dbReference type="ChEBI" id="CHEBI:30616"/>
        <dbReference type="ChEBI" id="CHEBI:61977"/>
        <dbReference type="ChEBI" id="CHEBI:456216"/>
        <dbReference type="EC" id="2.7.11.1"/>
    </reaction>
</comment>
<feature type="binding site" evidence="11">
    <location>
        <position position="806"/>
    </location>
    <ligand>
        <name>ATP</name>
        <dbReference type="ChEBI" id="CHEBI:30616"/>
    </ligand>
</feature>
<keyword evidence="13" id="KW-0812">Transmembrane</keyword>
<dbReference type="InterPro" id="IPR001245">
    <property type="entry name" value="Ser-Thr/Tyr_kinase_cat_dom"/>
</dbReference>
<dbReference type="SMART" id="SM00044">
    <property type="entry name" value="CYCc"/>
    <property type="match status" value="1"/>
</dbReference>
<dbReference type="Proteomes" id="UP000011083">
    <property type="component" value="Unassembled WGS sequence"/>
</dbReference>
<comment type="catalytic activity">
    <reaction evidence="10">
        <text>L-seryl-[protein] + ATP = O-phospho-L-seryl-[protein] + ADP + H(+)</text>
        <dbReference type="Rhea" id="RHEA:17989"/>
        <dbReference type="Rhea" id="RHEA-COMP:9863"/>
        <dbReference type="Rhea" id="RHEA-COMP:11604"/>
        <dbReference type="ChEBI" id="CHEBI:15378"/>
        <dbReference type="ChEBI" id="CHEBI:29999"/>
        <dbReference type="ChEBI" id="CHEBI:30616"/>
        <dbReference type="ChEBI" id="CHEBI:83421"/>
        <dbReference type="ChEBI" id="CHEBI:456216"/>
        <dbReference type="EC" id="2.7.11.1"/>
    </reaction>
</comment>
<organism evidence="17 18">
    <name type="scientific">Acanthamoeba castellanii (strain ATCC 30010 / Neff)</name>
    <dbReference type="NCBI Taxonomy" id="1257118"/>
    <lineage>
        <taxon>Eukaryota</taxon>
        <taxon>Amoebozoa</taxon>
        <taxon>Discosea</taxon>
        <taxon>Longamoebia</taxon>
        <taxon>Centramoebida</taxon>
        <taxon>Acanthamoebidae</taxon>
        <taxon>Acanthamoeba</taxon>
    </lineage>
</organism>
<dbReference type="InterPro" id="IPR011009">
    <property type="entry name" value="Kinase-like_dom_sf"/>
</dbReference>
<dbReference type="SUPFAM" id="SSF55073">
    <property type="entry name" value="Nucleotide cyclase"/>
    <property type="match status" value="1"/>
</dbReference>
<evidence type="ECO:0000313" key="18">
    <source>
        <dbReference type="Proteomes" id="UP000011083"/>
    </source>
</evidence>
<dbReference type="OrthoDB" id="4062651at2759"/>
<dbReference type="PROSITE" id="PS50011">
    <property type="entry name" value="PROTEIN_KINASE_DOM"/>
    <property type="match status" value="2"/>
</dbReference>
<dbReference type="SMART" id="SM00220">
    <property type="entry name" value="S_TKc"/>
    <property type="match status" value="2"/>
</dbReference>
<dbReference type="GO" id="GO:0035556">
    <property type="term" value="P:intracellular signal transduction"/>
    <property type="evidence" value="ECO:0007669"/>
    <property type="project" value="InterPro"/>
</dbReference>
<dbReference type="Gene3D" id="3.30.70.1230">
    <property type="entry name" value="Nucleotide cyclase"/>
    <property type="match status" value="1"/>
</dbReference>
<feature type="compositionally biased region" description="Gly residues" evidence="12">
    <location>
        <begin position="1399"/>
        <end position="1408"/>
    </location>
</feature>
<feature type="signal peptide" evidence="14">
    <location>
        <begin position="1"/>
        <end position="22"/>
    </location>
</feature>
<dbReference type="RefSeq" id="XP_004344011.1">
    <property type="nucleotide sequence ID" value="XM_004343961.1"/>
</dbReference>
<evidence type="ECO:0000313" key="17">
    <source>
        <dbReference type="EMBL" id="ELR20608.1"/>
    </source>
</evidence>
<dbReference type="Pfam" id="PF12849">
    <property type="entry name" value="PBP_like_2"/>
    <property type="match status" value="2"/>
</dbReference>
<dbReference type="InterPro" id="IPR051681">
    <property type="entry name" value="Ser/Thr_Kinases-Pseudokinases"/>
</dbReference>
<dbReference type="Pfam" id="PF00211">
    <property type="entry name" value="Guanylate_cyc"/>
    <property type="match status" value="1"/>
</dbReference>
<evidence type="ECO:0000256" key="9">
    <source>
        <dbReference type="ARBA" id="ARBA00047899"/>
    </source>
</evidence>
<evidence type="ECO:0000256" key="2">
    <source>
        <dbReference type="ARBA" id="ARBA00005843"/>
    </source>
</evidence>
<keyword evidence="5" id="KW-0808">Transferase</keyword>
<feature type="region of interest" description="Disordered" evidence="12">
    <location>
        <begin position="1052"/>
        <end position="1135"/>
    </location>
</feature>
<dbReference type="Gene3D" id="1.10.510.10">
    <property type="entry name" value="Transferase(Phosphotransferase) domain 1"/>
    <property type="match status" value="2"/>
</dbReference>
<feature type="compositionally biased region" description="Gly residues" evidence="12">
    <location>
        <begin position="1125"/>
        <end position="1134"/>
    </location>
</feature>
<dbReference type="InterPro" id="IPR029787">
    <property type="entry name" value="Nucleotide_cyclase"/>
</dbReference>
<dbReference type="InterPro" id="IPR001054">
    <property type="entry name" value="A/G_cyclase"/>
</dbReference>
<dbReference type="InterPro" id="IPR000719">
    <property type="entry name" value="Prot_kinase_dom"/>
</dbReference>
<feature type="binding site" evidence="11">
    <location>
        <position position="1481"/>
    </location>
    <ligand>
        <name>ATP</name>
        <dbReference type="ChEBI" id="CHEBI:30616"/>
    </ligand>
</feature>
<dbReference type="PANTHER" id="PTHR44329:SF298">
    <property type="entry name" value="MIXED LINEAGE KINASE DOMAIN-LIKE PROTEIN"/>
    <property type="match status" value="1"/>
</dbReference>
<evidence type="ECO:0000259" key="15">
    <source>
        <dbReference type="PROSITE" id="PS50011"/>
    </source>
</evidence>
<keyword evidence="6 11" id="KW-0547">Nucleotide-binding</keyword>
<comment type="subcellular location">
    <subcellularLocation>
        <location evidence="1">Membrane</location>
        <topology evidence="1">Single-pass membrane protein</topology>
    </subcellularLocation>
</comment>
<keyword evidence="4" id="KW-0723">Serine/threonine-protein kinase</keyword>
<dbReference type="FunFam" id="3.30.200.20:FF:000060">
    <property type="entry name" value="Serine/threonine-protein kinase isoform 1"/>
    <property type="match status" value="2"/>
</dbReference>
<dbReference type="InterPro" id="IPR017441">
    <property type="entry name" value="Protein_kinase_ATP_BS"/>
</dbReference>
<dbReference type="GO" id="GO:0004674">
    <property type="term" value="F:protein serine/threonine kinase activity"/>
    <property type="evidence" value="ECO:0007669"/>
    <property type="project" value="UniProtKB-KW"/>
</dbReference>
<feature type="compositionally biased region" description="Basic and acidic residues" evidence="12">
    <location>
        <begin position="1354"/>
        <end position="1363"/>
    </location>
</feature>
<evidence type="ECO:0000256" key="7">
    <source>
        <dbReference type="ARBA" id="ARBA00022777"/>
    </source>
</evidence>
<feature type="region of interest" description="Disordered" evidence="12">
    <location>
        <begin position="1382"/>
        <end position="1422"/>
    </location>
</feature>
<gene>
    <name evidence="17" type="ORF">ACA1_053310</name>
</gene>
<name>L8H7D1_ACACF</name>
<keyword evidence="18" id="KW-1185">Reference proteome</keyword>
<evidence type="ECO:0000256" key="11">
    <source>
        <dbReference type="PROSITE-ProRule" id="PRU10141"/>
    </source>
</evidence>